<keyword evidence="7 11" id="KW-0479">Metal-binding</keyword>
<comment type="similarity">
    <text evidence="3 11">Belongs to the 2Fe2S plant-type ferredoxin family.</text>
</comment>
<evidence type="ECO:0000256" key="10">
    <source>
        <dbReference type="ARBA" id="ARBA00023014"/>
    </source>
</evidence>
<evidence type="ECO:0000256" key="1">
    <source>
        <dbReference type="ARBA" id="ARBA00003532"/>
    </source>
</evidence>
<keyword evidence="10 11" id="KW-0411">Iron-sulfur</keyword>
<dbReference type="AlphaFoldDB" id="V4U9R4"/>
<dbReference type="Pfam" id="PF00111">
    <property type="entry name" value="Fer2"/>
    <property type="match status" value="1"/>
</dbReference>
<dbReference type="STRING" id="85681.V4U9R4"/>
<dbReference type="InterPro" id="IPR001041">
    <property type="entry name" value="2Fe-2S_ferredoxin-type"/>
</dbReference>
<dbReference type="InterPro" id="IPR036010">
    <property type="entry name" value="2Fe-2S_ferredoxin-like_sf"/>
</dbReference>
<gene>
    <name evidence="13" type="ORF">CICLE_v10016676mg</name>
</gene>
<dbReference type="EMBL" id="KI536312">
    <property type="protein sequence ID" value="ESR58971.1"/>
    <property type="molecule type" value="Genomic_DNA"/>
</dbReference>
<keyword evidence="9 11" id="KW-0408">Iron</keyword>
<dbReference type="InterPro" id="IPR010241">
    <property type="entry name" value="Fd_pln"/>
</dbReference>
<reference evidence="13 14" key="1">
    <citation type="submission" date="2013-10" db="EMBL/GenBank/DDBJ databases">
        <authorList>
            <consortium name="International Citrus Genome Consortium"/>
            <person name="Jenkins J."/>
            <person name="Schmutz J."/>
            <person name="Prochnik S."/>
            <person name="Rokhsar D."/>
            <person name="Gmitter F."/>
            <person name="Ollitrault P."/>
            <person name="Machado M."/>
            <person name="Talon M."/>
            <person name="Wincker P."/>
            <person name="Jaillon O."/>
            <person name="Morgante M."/>
        </authorList>
    </citation>
    <scope>NUCLEOTIDE SEQUENCE</scope>
    <source>
        <strain evidence="14">cv. Clemenules</strain>
    </source>
</reference>
<protein>
    <recommendedName>
        <fullName evidence="11">Ferredoxin</fullName>
    </recommendedName>
</protein>
<dbReference type="Proteomes" id="UP000030687">
    <property type="component" value="Unassembled WGS sequence"/>
</dbReference>
<evidence type="ECO:0000256" key="5">
    <source>
        <dbReference type="ARBA" id="ARBA00022528"/>
    </source>
</evidence>
<dbReference type="PANTHER" id="PTHR43112">
    <property type="entry name" value="FERREDOXIN"/>
    <property type="match status" value="1"/>
</dbReference>
<dbReference type="Gramene" id="ESR58971">
    <property type="protein sequence ID" value="ESR58971"/>
    <property type="gene ID" value="CICLE_v10016676mg"/>
</dbReference>
<dbReference type="InParanoid" id="V4U9R4"/>
<dbReference type="PANTHER" id="PTHR43112:SF30">
    <property type="entry name" value="FERREDOXIN-3, CHLOROPLASTIC"/>
    <property type="match status" value="1"/>
</dbReference>
<evidence type="ECO:0000256" key="11">
    <source>
        <dbReference type="RuleBase" id="RU364001"/>
    </source>
</evidence>
<dbReference type="PROSITE" id="PS00197">
    <property type="entry name" value="2FE2S_FER_1"/>
    <property type="match status" value="1"/>
</dbReference>
<keyword evidence="5 11" id="KW-0150">Chloroplast</keyword>
<evidence type="ECO:0000256" key="9">
    <source>
        <dbReference type="ARBA" id="ARBA00023004"/>
    </source>
</evidence>
<keyword evidence="4 11" id="KW-0813">Transport</keyword>
<comment type="cofactor">
    <cofactor evidence="11">
        <name>[2Fe-2S] cluster</name>
        <dbReference type="ChEBI" id="CHEBI:190135"/>
    </cofactor>
    <text evidence="11">Binds 1 [2Fe-2S] cluster.</text>
</comment>
<dbReference type="SUPFAM" id="SSF54292">
    <property type="entry name" value="2Fe-2S ferredoxin-like"/>
    <property type="match status" value="1"/>
</dbReference>
<dbReference type="CDD" id="cd00207">
    <property type="entry name" value="fer2"/>
    <property type="match status" value="1"/>
</dbReference>
<dbReference type="eggNOG" id="ENOG502RZ87">
    <property type="taxonomic scope" value="Eukaryota"/>
</dbReference>
<dbReference type="FunFam" id="3.10.20.30:FF:000014">
    <property type="entry name" value="Ferredoxin"/>
    <property type="match status" value="1"/>
</dbReference>
<dbReference type="GO" id="GO:0046872">
    <property type="term" value="F:metal ion binding"/>
    <property type="evidence" value="ECO:0007669"/>
    <property type="project" value="UniProtKB-KW"/>
</dbReference>
<dbReference type="GO" id="GO:0022900">
    <property type="term" value="P:electron transport chain"/>
    <property type="evidence" value="ECO:0007669"/>
    <property type="project" value="InterPro"/>
</dbReference>
<keyword evidence="8 11" id="KW-0249">Electron transport</keyword>
<evidence type="ECO:0000256" key="6">
    <source>
        <dbReference type="ARBA" id="ARBA00022714"/>
    </source>
</evidence>
<sequence>MQTQMTTLATQVAAYKLQNVLVNSCTGGKEHGRSLKWGGQASVSLSHIHTVTRTTEPPGLKGINMSTVRLPTSCLFQAAPRSKKFSLVKSPGSLGSTRSVSKAFGLKCSSFKASAMAVYKVKLIGPNGEENEFDAPDDAYIIDSAEDTGMELPYSCRAGACSTCAGQMVSGSVDQSDGSFLDDKQMEKGFVLTCVAYPTSDCVIYTHKESELY</sequence>
<dbReference type="NCBIfam" id="TIGR02008">
    <property type="entry name" value="fdx_plant"/>
    <property type="match status" value="1"/>
</dbReference>
<comment type="subcellular location">
    <subcellularLocation>
        <location evidence="2 11">Plastid</location>
        <location evidence="2 11">Chloroplast</location>
    </subcellularLocation>
</comment>
<dbReference type="PROSITE" id="PS51085">
    <property type="entry name" value="2FE2S_FER_2"/>
    <property type="match status" value="1"/>
</dbReference>
<dbReference type="OMA" id="ITIHTHK"/>
<dbReference type="GO" id="GO:0009507">
    <property type="term" value="C:chloroplast"/>
    <property type="evidence" value="ECO:0007669"/>
    <property type="project" value="UniProtKB-SubCell"/>
</dbReference>
<evidence type="ECO:0000256" key="8">
    <source>
        <dbReference type="ARBA" id="ARBA00022982"/>
    </source>
</evidence>
<evidence type="ECO:0000313" key="14">
    <source>
        <dbReference type="Proteomes" id="UP000030687"/>
    </source>
</evidence>
<name>V4U9R4_CITCL</name>
<dbReference type="GO" id="GO:0009055">
    <property type="term" value="F:electron transfer activity"/>
    <property type="evidence" value="ECO:0007669"/>
    <property type="project" value="InterPro"/>
</dbReference>
<evidence type="ECO:0000256" key="2">
    <source>
        <dbReference type="ARBA" id="ARBA00004229"/>
    </source>
</evidence>
<evidence type="ECO:0000259" key="12">
    <source>
        <dbReference type="PROSITE" id="PS51085"/>
    </source>
</evidence>
<evidence type="ECO:0000256" key="4">
    <source>
        <dbReference type="ARBA" id="ARBA00022448"/>
    </source>
</evidence>
<feature type="domain" description="2Fe-2S ferredoxin-type" evidence="12">
    <location>
        <begin position="119"/>
        <end position="210"/>
    </location>
</feature>
<dbReference type="InterPro" id="IPR012675">
    <property type="entry name" value="Beta-grasp_dom_sf"/>
</dbReference>
<keyword evidence="14" id="KW-1185">Reference proteome</keyword>
<dbReference type="InterPro" id="IPR006058">
    <property type="entry name" value="2Fe2S_fd_BS"/>
</dbReference>
<accession>V4U9R4</accession>
<dbReference type="Gene3D" id="3.10.20.30">
    <property type="match status" value="1"/>
</dbReference>
<keyword evidence="11" id="KW-0934">Plastid</keyword>
<comment type="function">
    <text evidence="1 11">Ferredoxins are iron-sulfur proteins that transfer electrons in a wide variety of metabolic reactions.</text>
</comment>
<dbReference type="GO" id="GO:0051537">
    <property type="term" value="F:2 iron, 2 sulfur cluster binding"/>
    <property type="evidence" value="ECO:0007669"/>
    <property type="project" value="UniProtKB-KW"/>
</dbReference>
<dbReference type="FunCoup" id="V4U9R4">
    <property type="interactions" value="103"/>
</dbReference>
<evidence type="ECO:0000313" key="13">
    <source>
        <dbReference type="EMBL" id="ESR58971.1"/>
    </source>
</evidence>
<organism evidence="13 14">
    <name type="scientific">Citrus clementina</name>
    <name type="common">Clementine</name>
    <name type="synonym">Citrus deliciosa x Citrus sinensis</name>
    <dbReference type="NCBI Taxonomy" id="85681"/>
    <lineage>
        <taxon>Eukaryota</taxon>
        <taxon>Viridiplantae</taxon>
        <taxon>Streptophyta</taxon>
        <taxon>Embryophyta</taxon>
        <taxon>Tracheophyta</taxon>
        <taxon>Spermatophyta</taxon>
        <taxon>Magnoliopsida</taxon>
        <taxon>eudicotyledons</taxon>
        <taxon>Gunneridae</taxon>
        <taxon>Pentapetalae</taxon>
        <taxon>rosids</taxon>
        <taxon>malvids</taxon>
        <taxon>Sapindales</taxon>
        <taxon>Rutaceae</taxon>
        <taxon>Aurantioideae</taxon>
        <taxon>Citrus</taxon>
    </lineage>
</organism>
<evidence type="ECO:0000256" key="3">
    <source>
        <dbReference type="ARBA" id="ARBA00007874"/>
    </source>
</evidence>
<evidence type="ECO:0000256" key="7">
    <source>
        <dbReference type="ARBA" id="ARBA00022723"/>
    </source>
</evidence>
<proteinExistence type="inferred from homology"/>
<dbReference type="KEGG" id="cic:CICLE_v10016676mg"/>
<keyword evidence="6 11" id="KW-0001">2Fe-2S</keyword>